<organism evidence="2">
    <name type="scientific">marine sediment metagenome</name>
    <dbReference type="NCBI Taxonomy" id="412755"/>
    <lineage>
        <taxon>unclassified sequences</taxon>
        <taxon>metagenomes</taxon>
        <taxon>ecological metagenomes</taxon>
    </lineage>
</organism>
<feature type="non-terminal residue" evidence="2">
    <location>
        <position position="107"/>
    </location>
</feature>
<comment type="caution">
    <text evidence="2">The sequence shown here is derived from an EMBL/GenBank/DDBJ whole genome shotgun (WGS) entry which is preliminary data.</text>
</comment>
<dbReference type="EMBL" id="BARW01015624">
    <property type="protein sequence ID" value="GAI96952.1"/>
    <property type="molecule type" value="Genomic_DNA"/>
</dbReference>
<gene>
    <name evidence="2" type="ORF">S12H4_27376</name>
</gene>
<evidence type="ECO:0000256" key="1">
    <source>
        <dbReference type="SAM" id="Phobius"/>
    </source>
</evidence>
<protein>
    <submittedName>
        <fullName evidence="2">Uncharacterized protein</fullName>
    </submittedName>
</protein>
<name>X1SV92_9ZZZZ</name>
<proteinExistence type="predicted"/>
<keyword evidence="1" id="KW-1133">Transmembrane helix</keyword>
<sequence>MPEDEVYIEAITGERKPKPLWMVQLSFFFDDLVHRIWHGYGLEYEKPEQAEKLQKLYDTMMTDIQASDAPDAIKEGLDPLPAMVGYLLAAAGGGAVSMLLSSLLAPY</sequence>
<dbReference type="AlphaFoldDB" id="X1SV92"/>
<reference evidence="2" key="1">
    <citation type="journal article" date="2014" name="Front. Microbiol.">
        <title>High frequency of phylogenetically diverse reductive dehalogenase-homologous genes in deep subseafloor sedimentary metagenomes.</title>
        <authorList>
            <person name="Kawai M."/>
            <person name="Futagami T."/>
            <person name="Toyoda A."/>
            <person name="Takaki Y."/>
            <person name="Nishi S."/>
            <person name="Hori S."/>
            <person name="Arai W."/>
            <person name="Tsubouchi T."/>
            <person name="Morono Y."/>
            <person name="Uchiyama I."/>
            <person name="Ito T."/>
            <person name="Fujiyama A."/>
            <person name="Inagaki F."/>
            <person name="Takami H."/>
        </authorList>
    </citation>
    <scope>NUCLEOTIDE SEQUENCE</scope>
    <source>
        <strain evidence="2">Expedition CK06-06</strain>
    </source>
</reference>
<evidence type="ECO:0000313" key="2">
    <source>
        <dbReference type="EMBL" id="GAI96952.1"/>
    </source>
</evidence>
<keyword evidence="1" id="KW-0812">Transmembrane</keyword>
<keyword evidence="1" id="KW-0472">Membrane</keyword>
<feature type="transmembrane region" description="Helical" evidence="1">
    <location>
        <begin position="84"/>
        <end position="105"/>
    </location>
</feature>
<accession>X1SV92</accession>